<organism evidence="1">
    <name type="scientific">marine sediment metagenome</name>
    <dbReference type="NCBI Taxonomy" id="412755"/>
    <lineage>
        <taxon>unclassified sequences</taxon>
        <taxon>metagenomes</taxon>
        <taxon>ecological metagenomes</taxon>
    </lineage>
</organism>
<sequence length="65" mass="7479">MSLKLSDLEQCPTHKTPLKMGKVEDFTVVWCADCAQHIREQAETAPMTLWVAYYMTNKVTDEEQS</sequence>
<reference evidence="1" key="1">
    <citation type="journal article" date="2015" name="Nature">
        <title>Complex archaea that bridge the gap between prokaryotes and eukaryotes.</title>
        <authorList>
            <person name="Spang A."/>
            <person name="Saw J.H."/>
            <person name="Jorgensen S.L."/>
            <person name="Zaremba-Niedzwiedzka K."/>
            <person name="Martijn J."/>
            <person name="Lind A.E."/>
            <person name="van Eijk R."/>
            <person name="Schleper C."/>
            <person name="Guy L."/>
            <person name="Ettema T.J."/>
        </authorList>
    </citation>
    <scope>NUCLEOTIDE SEQUENCE</scope>
</reference>
<gene>
    <name evidence="1" type="ORF">LCGC14_2882280</name>
</gene>
<name>A0A0F8Y001_9ZZZZ</name>
<comment type="caution">
    <text evidence="1">The sequence shown here is derived from an EMBL/GenBank/DDBJ whole genome shotgun (WGS) entry which is preliminary data.</text>
</comment>
<evidence type="ECO:0000313" key="1">
    <source>
        <dbReference type="EMBL" id="KKK74588.1"/>
    </source>
</evidence>
<proteinExistence type="predicted"/>
<accession>A0A0F8Y001</accession>
<dbReference type="AlphaFoldDB" id="A0A0F8Y001"/>
<protein>
    <submittedName>
        <fullName evidence="1">Uncharacterized protein</fullName>
    </submittedName>
</protein>
<dbReference type="EMBL" id="LAZR01056247">
    <property type="protein sequence ID" value="KKK74588.1"/>
    <property type="molecule type" value="Genomic_DNA"/>
</dbReference>